<feature type="transmembrane region" description="Helical" evidence="1">
    <location>
        <begin position="47"/>
        <end position="70"/>
    </location>
</feature>
<protein>
    <submittedName>
        <fullName evidence="2">Putative membrane protein</fullName>
    </submittedName>
</protein>
<proteinExistence type="predicted"/>
<evidence type="ECO:0000313" key="3">
    <source>
        <dbReference type="Proteomes" id="UP000317209"/>
    </source>
</evidence>
<evidence type="ECO:0000256" key="1">
    <source>
        <dbReference type="SAM" id="Phobius"/>
    </source>
</evidence>
<feature type="transmembrane region" description="Helical" evidence="1">
    <location>
        <begin position="91"/>
        <end position="111"/>
    </location>
</feature>
<accession>A0A543BKB1</accession>
<reference evidence="2 3" key="1">
    <citation type="submission" date="2019-06" db="EMBL/GenBank/DDBJ databases">
        <title>Sequencing the genomes of 1000 actinobacteria strains.</title>
        <authorList>
            <person name="Klenk H.-P."/>
        </authorList>
    </citation>
    <scope>NUCLEOTIDE SEQUENCE [LARGE SCALE GENOMIC DNA]</scope>
    <source>
        <strain evidence="2 3">DSM 20169</strain>
    </source>
</reference>
<keyword evidence="1" id="KW-0472">Membrane</keyword>
<gene>
    <name evidence="2" type="ORF">FB560_0883</name>
</gene>
<organism evidence="2 3">
    <name type="scientific">Microbacterium saperdae</name>
    <dbReference type="NCBI Taxonomy" id="69368"/>
    <lineage>
        <taxon>Bacteria</taxon>
        <taxon>Bacillati</taxon>
        <taxon>Actinomycetota</taxon>
        <taxon>Actinomycetes</taxon>
        <taxon>Micrococcales</taxon>
        <taxon>Microbacteriaceae</taxon>
        <taxon>Microbacterium</taxon>
    </lineage>
</organism>
<dbReference type="Pfam" id="PF06197">
    <property type="entry name" value="DUF998"/>
    <property type="match status" value="1"/>
</dbReference>
<sequence length="229" mass="24693">MSSPRRASMTLTAGMILCAGILAATLTTTDPEWWELYFSRLGMTDDLSATLFNGGLIAAGVVITASAVMMRIWLISTPLIAEAKYRHAARVVPFFVATLGMSLGAIGVFPLSVDKAAHDNSSLLMLSSFACLLIVHRIFLRQLSPRLTRLAAIAGVTMVASMAAMTLGWINLTLFEAIGFTVILTWVHLLEVQLRSLAPAFGWKPSANSQRLSLSPIWGTSKVALLSIQ</sequence>
<dbReference type="AlphaFoldDB" id="A0A543BKB1"/>
<dbReference type="EMBL" id="VFOX01000001">
    <property type="protein sequence ID" value="TQL85277.1"/>
    <property type="molecule type" value="Genomic_DNA"/>
</dbReference>
<evidence type="ECO:0000313" key="2">
    <source>
        <dbReference type="EMBL" id="TQL85277.1"/>
    </source>
</evidence>
<name>A0A543BKB1_9MICO</name>
<dbReference type="OrthoDB" id="3225559at2"/>
<feature type="transmembrane region" description="Helical" evidence="1">
    <location>
        <begin position="147"/>
        <end position="166"/>
    </location>
</feature>
<keyword evidence="1" id="KW-0812">Transmembrane</keyword>
<feature type="transmembrane region" description="Helical" evidence="1">
    <location>
        <begin position="123"/>
        <end position="140"/>
    </location>
</feature>
<keyword evidence="1" id="KW-1133">Transmembrane helix</keyword>
<dbReference type="Proteomes" id="UP000317209">
    <property type="component" value="Unassembled WGS sequence"/>
</dbReference>
<feature type="transmembrane region" description="Helical" evidence="1">
    <location>
        <begin position="172"/>
        <end position="190"/>
    </location>
</feature>
<keyword evidence="3" id="KW-1185">Reference proteome</keyword>
<comment type="caution">
    <text evidence="2">The sequence shown here is derived from an EMBL/GenBank/DDBJ whole genome shotgun (WGS) entry which is preliminary data.</text>
</comment>
<dbReference type="InterPro" id="IPR009339">
    <property type="entry name" value="DUF998"/>
</dbReference>